<accession>A0A9X3WTD4</accession>
<dbReference type="Pfam" id="PF18146">
    <property type="entry name" value="CinA_KH"/>
    <property type="match status" value="1"/>
</dbReference>
<comment type="similarity">
    <text evidence="1">Belongs to the CinA family.</text>
</comment>
<dbReference type="SUPFAM" id="SSF142433">
    <property type="entry name" value="CinA-like"/>
    <property type="match status" value="1"/>
</dbReference>
<dbReference type="InterPro" id="IPR008136">
    <property type="entry name" value="CinA_C"/>
</dbReference>
<dbReference type="NCBIfam" id="TIGR00177">
    <property type="entry name" value="molyb_syn"/>
    <property type="match status" value="1"/>
</dbReference>
<dbReference type="Proteomes" id="UP001145050">
    <property type="component" value="Unassembled WGS sequence"/>
</dbReference>
<dbReference type="PANTHER" id="PTHR13939:SF0">
    <property type="entry name" value="NMN AMIDOHYDROLASE-LIKE PROTEIN YFAY"/>
    <property type="match status" value="1"/>
</dbReference>
<dbReference type="HAMAP" id="MF_00226_B">
    <property type="entry name" value="CinA_B"/>
    <property type="match status" value="1"/>
</dbReference>
<dbReference type="Gene3D" id="3.90.950.20">
    <property type="entry name" value="CinA-like"/>
    <property type="match status" value="1"/>
</dbReference>
<dbReference type="InterPro" id="IPR036653">
    <property type="entry name" value="CinA-like_C"/>
</dbReference>
<dbReference type="InterPro" id="IPR008135">
    <property type="entry name" value="Competence-induced_CinA"/>
</dbReference>
<dbReference type="SMART" id="SM00852">
    <property type="entry name" value="MoCF_biosynth"/>
    <property type="match status" value="1"/>
</dbReference>
<evidence type="ECO:0000256" key="1">
    <source>
        <dbReference type="HAMAP-Rule" id="MF_00226"/>
    </source>
</evidence>
<dbReference type="InterPro" id="IPR036425">
    <property type="entry name" value="MoaB/Mog-like_dom_sf"/>
</dbReference>
<dbReference type="Pfam" id="PF00994">
    <property type="entry name" value="MoCF_biosynth"/>
    <property type="match status" value="1"/>
</dbReference>
<dbReference type="PIRSF" id="PIRSF006728">
    <property type="entry name" value="CinA"/>
    <property type="match status" value="1"/>
</dbReference>
<dbReference type="CDD" id="cd00885">
    <property type="entry name" value="cinA"/>
    <property type="match status" value="1"/>
</dbReference>
<dbReference type="Gene3D" id="3.30.70.2860">
    <property type="match status" value="1"/>
</dbReference>
<evidence type="ECO:0000313" key="4">
    <source>
        <dbReference type="Proteomes" id="UP001145050"/>
    </source>
</evidence>
<name>A0A9X3WTD4_9BACI</name>
<keyword evidence="4" id="KW-1185">Reference proteome</keyword>
<dbReference type="NCBIfam" id="TIGR00199">
    <property type="entry name" value="PncC_domain"/>
    <property type="match status" value="1"/>
</dbReference>
<dbReference type="InterPro" id="IPR050101">
    <property type="entry name" value="CinA"/>
</dbReference>
<comment type="caution">
    <text evidence="3">The sequence shown here is derived from an EMBL/GenBank/DDBJ whole genome shotgun (WGS) entry which is preliminary data.</text>
</comment>
<feature type="domain" description="MoaB/Mog" evidence="2">
    <location>
        <begin position="7"/>
        <end position="174"/>
    </location>
</feature>
<proteinExistence type="inferred from homology"/>
<dbReference type="PANTHER" id="PTHR13939">
    <property type="entry name" value="NICOTINAMIDE-NUCLEOTIDE AMIDOHYDROLASE PNCC"/>
    <property type="match status" value="1"/>
</dbReference>
<evidence type="ECO:0000313" key="3">
    <source>
        <dbReference type="EMBL" id="MDC3423511.1"/>
    </source>
</evidence>
<dbReference type="EMBL" id="JAMQKB010000002">
    <property type="protein sequence ID" value="MDC3423511.1"/>
    <property type="molecule type" value="Genomic_DNA"/>
</dbReference>
<dbReference type="SUPFAM" id="SSF53218">
    <property type="entry name" value="Molybdenum cofactor biosynthesis proteins"/>
    <property type="match status" value="1"/>
</dbReference>
<reference evidence="3" key="1">
    <citation type="submission" date="2022-06" db="EMBL/GenBank/DDBJ databases">
        <title>Aquibacillus sp. a new bacterium isolated from soil saline samples.</title>
        <authorList>
            <person name="Galisteo C."/>
            <person name="De La Haba R."/>
            <person name="Sanchez-Porro C."/>
            <person name="Ventosa A."/>
        </authorList>
    </citation>
    <scope>NUCLEOTIDE SEQUENCE</scope>
    <source>
        <strain evidence="3">3ASR75-11</strain>
    </source>
</reference>
<dbReference type="NCBIfam" id="NF001813">
    <property type="entry name" value="PRK00549.1"/>
    <property type="match status" value="1"/>
</dbReference>
<organism evidence="3 4">
    <name type="scientific">Terrihalobacillus insolitus</name>
    <dbReference type="NCBI Taxonomy" id="2950438"/>
    <lineage>
        <taxon>Bacteria</taxon>
        <taxon>Bacillati</taxon>
        <taxon>Bacillota</taxon>
        <taxon>Bacilli</taxon>
        <taxon>Bacillales</taxon>
        <taxon>Bacillaceae</taxon>
        <taxon>Terrihalobacillus</taxon>
    </lineage>
</organism>
<sequence length="421" mass="46361">MGQVRAEIVAVGTELLLGQISNTNAQWISEQLAKYGIHTLYHSVVGDNLERVSNTFEHAGKRSELVFVTGGLGPTDDDLTREAFQIITGFHLIEEPASMHKIEGYFKRANRQMTLNNRKQARIFEGAYVLSNEVGMAPGMIIDYDDTTWVFMPGVPREMKHMLSTVALPHLKNKLHLNAVIQSRMLRFIGIGESQLEHDLKKLIVNQDNPTIAPLASEGEVAIRITAKAATKEIADDMLNQTEQEILAISGSYFYGYDEETIEQKVVSLLKESTRKIAAAESLTGGKFMDKMVAVSGASSVCQGGIVCYATSVKQKVLGVSDQTIKTHGTVSKQCATEMAENVMKKLDASIGVSFTGVAGPDESEGKKVGTVYIAISQKGSPTVVKEYTFSGDRETIRNRTVKKGYELLWQQIKKNYESAR</sequence>
<dbReference type="InterPro" id="IPR001453">
    <property type="entry name" value="MoaB/Mog_dom"/>
</dbReference>
<protein>
    <recommendedName>
        <fullName evidence="1">Putative competence-damage inducible protein</fullName>
    </recommendedName>
</protein>
<gene>
    <name evidence="1" type="primary">cinA</name>
    <name evidence="3" type="ORF">NC797_03190</name>
</gene>
<evidence type="ECO:0000259" key="2">
    <source>
        <dbReference type="SMART" id="SM00852"/>
    </source>
</evidence>
<dbReference type="RefSeq" id="WP_272435233.1">
    <property type="nucleotide sequence ID" value="NZ_JAMQKB010000002.1"/>
</dbReference>
<dbReference type="Pfam" id="PF02464">
    <property type="entry name" value="CinA"/>
    <property type="match status" value="1"/>
</dbReference>
<dbReference type="Gene3D" id="3.40.980.10">
    <property type="entry name" value="MoaB/Mog-like domain"/>
    <property type="match status" value="1"/>
</dbReference>
<dbReference type="AlphaFoldDB" id="A0A9X3WTD4"/>
<dbReference type="NCBIfam" id="TIGR00200">
    <property type="entry name" value="cinA_nterm"/>
    <property type="match status" value="1"/>
</dbReference>
<dbReference type="InterPro" id="IPR041424">
    <property type="entry name" value="CinA_KH"/>
</dbReference>